<dbReference type="SFLD" id="SFLDG01072">
    <property type="entry name" value="dehydrogenase_like"/>
    <property type="match status" value="1"/>
</dbReference>
<dbReference type="SFLD" id="SFLDG01386">
    <property type="entry name" value="main_SPASM_domain-containing"/>
    <property type="match status" value="1"/>
</dbReference>
<dbReference type="GO" id="GO:0016491">
    <property type="term" value="F:oxidoreductase activity"/>
    <property type="evidence" value="ECO:0007669"/>
    <property type="project" value="InterPro"/>
</dbReference>
<evidence type="ECO:0000256" key="6">
    <source>
        <dbReference type="ARBA" id="ARBA00023014"/>
    </source>
</evidence>
<evidence type="ECO:0000313" key="9">
    <source>
        <dbReference type="EMBL" id="QDZ40955.1"/>
    </source>
</evidence>
<accession>A0A5B8NRT7</accession>
<dbReference type="SFLD" id="SFLDS00029">
    <property type="entry name" value="Radical_SAM"/>
    <property type="match status" value="1"/>
</dbReference>
<name>A0A5B8NRT7_9CHRO</name>
<gene>
    <name evidence="9" type="ORF">FRE64_14005</name>
</gene>
<dbReference type="EMBL" id="CP042326">
    <property type="protein sequence ID" value="QDZ40955.1"/>
    <property type="molecule type" value="Genomic_DNA"/>
</dbReference>
<evidence type="ECO:0000259" key="8">
    <source>
        <dbReference type="PROSITE" id="PS51918"/>
    </source>
</evidence>
<dbReference type="PROSITE" id="PS01305">
    <property type="entry name" value="MOAA_NIFB_PQQE"/>
    <property type="match status" value="1"/>
</dbReference>
<comment type="similarity">
    <text evidence="7">Belongs to the radical SAM superfamily. Anaerobic sulfatase-maturating enzyme family.</text>
</comment>
<evidence type="ECO:0000256" key="3">
    <source>
        <dbReference type="ARBA" id="ARBA00022691"/>
    </source>
</evidence>
<dbReference type="PROSITE" id="PS51918">
    <property type="entry name" value="RADICAL_SAM"/>
    <property type="match status" value="1"/>
</dbReference>
<evidence type="ECO:0000256" key="4">
    <source>
        <dbReference type="ARBA" id="ARBA00022723"/>
    </source>
</evidence>
<dbReference type="Pfam" id="PF13186">
    <property type="entry name" value="SPASM"/>
    <property type="match status" value="1"/>
</dbReference>
<keyword evidence="6" id="KW-0411">Iron-sulfur</keyword>
<dbReference type="SFLD" id="SFLDG01067">
    <property type="entry name" value="SPASM/twitch_domain_containing"/>
    <property type="match status" value="1"/>
</dbReference>
<dbReference type="Pfam" id="PF04055">
    <property type="entry name" value="Radical_SAM"/>
    <property type="match status" value="1"/>
</dbReference>
<keyword evidence="3" id="KW-0949">S-adenosyl-L-methionine</keyword>
<dbReference type="PANTHER" id="PTHR43273">
    <property type="entry name" value="ANAEROBIC SULFATASE-MATURATING ENZYME HOMOLOG ASLB-RELATED"/>
    <property type="match status" value="1"/>
</dbReference>
<dbReference type="InterPro" id="IPR013785">
    <property type="entry name" value="Aldolase_TIM"/>
</dbReference>
<evidence type="ECO:0000256" key="2">
    <source>
        <dbReference type="ARBA" id="ARBA00022485"/>
    </source>
</evidence>
<evidence type="ECO:0000256" key="5">
    <source>
        <dbReference type="ARBA" id="ARBA00023004"/>
    </source>
</evidence>
<evidence type="ECO:0000256" key="1">
    <source>
        <dbReference type="ARBA" id="ARBA00001966"/>
    </source>
</evidence>
<dbReference type="GO" id="GO:0046872">
    <property type="term" value="F:metal ion binding"/>
    <property type="evidence" value="ECO:0007669"/>
    <property type="project" value="UniProtKB-KW"/>
</dbReference>
<dbReference type="KEGG" id="enn:FRE64_14005"/>
<comment type="cofactor">
    <cofactor evidence="1">
        <name>[4Fe-4S] cluster</name>
        <dbReference type="ChEBI" id="CHEBI:49883"/>
    </cofactor>
</comment>
<evidence type="ECO:0000256" key="7">
    <source>
        <dbReference type="ARBA" id="ARBA00023601"/>
    </source>
</evidence>
<sequence length="387" mass="45075">MYFVIKLSKLCNLRCTYCYEYEELANKERMSLQQLEYFFSNVADYLLNHPSPKIPEFVFHGGEPLLLPHQYFRDICSLQEKYLDRVGINYRNSLQTNLFKISDSTLDLLQELNISLGVSFDVFGKQRVDIKGKDSQESVIPNLQRLIDRKINFGIITVLHAENIDYVLNTYQFCNDLRISYRILPISSVVEPPARMKHLMLSNEQILEAYKAVAKVQLHHPTSIQVYPLLDFFLAAVRYLTGQTIRQFQPEKEEWVLLINVNGDVYNRGEAYLPEGYMGNLFNQKLEELLNSPEHQETVAIREKRMETCRRCQFDQKCHQIHIAEATDSARVYNNQGQLECTIAKPMIEFMIDEIQKSPEAQELLNMYYSYSQESASQSEASINLSL</sequence>
<protein>
    <submittedName>
        <fullName evidence="9">Radical SAM protein</fullName>
    </submittedName>
</protein>
<dbReference type="InterPro" id="IPR000385">
    <property type="entry name" value="MoaA_NifB_PqqE_Fe-S-bd_CS"/>
</dbReference>
<feature type="domain" description="Radical SAM core" evidence="8">
    <location>
        <begin position="1"/>
        <end position="223"/>
    </location>
</feature>
<reference evidence="9" key="1">
    <citation type="submission" date="2019-08" db="EMBL/GenBank/DDBJ databases">
        <title>Carotenoids and Carotenoid Binding Proteins in the Halophilic Cyanobacterium Euhalothece sp. ZM00.</title>
        <authorList>
            <person name="Cho S.M."/>
            <person name="Song J.Y."/>
            <person name="Park Y.-I."/>
        </authorList>
    </citation>
    <scope>NUCLEOTIDE SEQUENCE [LARGE SCALE GENOMIC DNA]</scope>
    <source>
        <strain evidence="9">Z-M001</strain>
    </source>
</reference>
<dbReference type="RefSeq" id="WP_146296795.1">
    <property type="nucleotide sequence ID" value="NZ_CP042326.1"/>
</dbReference>
<evidence type="ECO:0000313" key="10">
    <source>
        <dbReference type="Proteomes" id="UP000318453"/>
    </source>
</evidence>
<dbReference type="InterPro" id="IPR058240">
    <property type="entry name" value="rSAM_sf"/>
</dbReference>
<keyword evidence="5" id="KW-0408">Iron</keyword>
<keyword evidence="4" id="KW-0479">Metal-binding</keyword>
<dbReference type="GO" id="GO:0032324">
    <property type="term" value="P:molybdopterin cofactor biosynthetic process"/>
    <property type="evidence" value="ECO:0007669"/>
    <property type="project" value="UniProtKB-ARBA"/>
</dbReference>
<dbReference type="InterPro" id="IPR023867">
    <property type="entry name" value="Sulphatase_maturase_rSAM"/>
</dbReference>
<dbReference type="CDD" id="cd01335">
    <property type="entry name" value="Radical_SAM"/>
    <property type="match status" value="1"/>
</dbReference>
<dbReference type="InterPro" id="IPR023885">
    <property type="entry name" value="4Fe4S-binding_SPASM_dom"/>
</dbReference>
<keyword evidence="10" id="KW-1185">Reference proteome</keyword>
<organism evidence="9 10">
    <name type="scientific">Euhalothece natronophila Z-M001</name>
    <dbReference type="NCBI Taxonomy" id="522448"/>
    <lineage>
        <taxon>Bacteria</taxon>
        <taxon>Bacillati</taxon>
        <taxon>Cyanobacteriota</taxon>
        <taxon>Cyanophyceae</taxon>
        <taxon>Oscillatoriophycideae</taxon>
        <taxon>Chroococcales</taxon>
        <taxon>Halothecacae</taxon>
        <taxon>Halothece cluster</taxon>
        <taxon>Euhalothece</taxon>
    </lineage>
</organism>
<dbReference type="GO" id="GO:0051539">
    <property type="term" value="F:4 iron, 4 sulfur cluster binding"/>
    <property type="evidence" value="ECO:0007669"/>
    <property type="project" value="UniProtKB-KW"/>
</dbReference>
<dbReference type="CDD" id="cd21109">
    <property type="entry name" value="SPASM"/>
    <property type="match status" value="1"/>
</dbReference>
<dbReference type="InterPro" id="IPR007197">
    <property type="entry name" value="rSAM"/>
</dbReference>
<dbReference type="Proteomes" id="UP000318453">
    <property type="component" value="Chromosome"/>
</dbReference>
<dbReference type="InterPro" id="IPR006638">
    <property type="entry name" value="Elp3/MiaA/NifB-like_rSAM"/>
</dbReference>
<keyword evidence="2" id="KW-0004">4Fe-4S</keyword>
<dbReference type="PANTHER" id="PTHR43273:SF3">
    <property type="entry name" value="ANAEROBIC SULFATASE-MATURATING ENZYME HOMOLOG ASLB-RELATED"/>
    <property type="match status" value="1"/>
</dbReference>
<dbReference type="SMART" id="SM00729">
    <property type="entry name" value="Elp3"/>
    <property type="match status" value="1"/>
</dbReference>
<dbReference type="AlphaFoldDB" id="A0A5B8NRT7"/>
<dbReference type="Gene3D" id="3.20.20.70">
    <property type="entry name" value="Aldolase class I"/>
    <property type="match status" value="1"/>
</dbReference>
<dbReference type="OrthoDB" id="9808591at2"/>
<proteinExistence type="inferred from homology"/>
<dbReference type="SUPFAM" id="SSF102114">
    <property type="entry name" value="Radical SAM enzymes"/>
    <property type="match status" value="1"/>
</dbReference>